<dbReference type="EMBL" id="DTDR01000002">
    <property type="protein sequence ID" value="HGK62989.1"/>
    <property type="molecule type" value="Genomic_DNA"/>
</dbReference>
<name>A0A7V3ZTP1_UNCW3</name>
<dbReference type="Pfam" id="PF10670">
    <property type="entry name" value="DUF4198"/>
    <property type="match status" value="1"/>
</dbReference>
<organism evidence="1">
    <name type="scientific">candidate division WOR-3 bacterium</name>
    <dbReference type="NCBI Taxonomy" id="2052148"/>
    <lineage>
        <taxon>Bacteria</taxon>
        <taxon>Bacteria division WOR-3</taxon>
    </lineage>
</organism>
<accession>A0A7V3ZTP1</accession>
<comment type="caution">
    <text evidence="1">The sequence shown here is derived from an EMBL/GenBank/DDBJ whole genome shotgun (WGS) entry which is preliminary data.</text>
</comment>
<reference evidence="1" key="1">
    <citation type="journal article" date="2020" name="mSystems">
        <title>Genome- and Community-Level Interaction Insights into Carbon Utilization and Element Cycling Functions of Hydrothermarchaeota in Hydrothermal Sediment.</title>
        <authorList>
            <person name="Zhou Z."/>
            <person name="Liu Y."/>
            <person name="Xu W."/>
            <person name="Pan J."/>
            <person name="Luo Z.H."/>
            <person name="Li M."/>
        </authorList>
    </citation>
    <scope>NUCLEOTIDE SEQUENCE [LARGE SCALE GENOMIC DNA]</scope>
    <source>
        <strain evidence="1">SpSt-697</strain>
    </source>
</reference>
<sequence length="254" mass="29415">MKKEILSIFFIFVFPLLAHFQMILPNTDIVEKKEESLLSLTLFFCHPFEQEILNMEKPQTFGVLIGGEEKVDLTNTLKEEKREGKSVWKTNYQIKKPGDHLFYVEPKPYFEPAEERYIVHYTKVIVNGFGLENAWDKEVGMKVEIIPLTRPYGLYVGNVFRGRVLVNGKPAPFVNVEVEYYNEGKRYQAPSSSFITQVIKTDENGIFCYGIPKVGWWGFAALIESEEKIKNPKDKKEYPVEIGGVIWVKAEEME</sequence>
<proteinExistence type="predicted"/>
<evidence type="ECO:0000313" key="1">
    <source>
        <dbReference type="EMBL" id="HGK62989.1"/>
    </source>
</evidence>
<dbReference type="InterPro" id="IPR019613">
    <property type="entry name" value="DUF4198"/>
</dbReference>
<gene>
    <name evidence="1" type="ORF">ENU74_00080</name>
</gene>
<protein>
    <submittedName>
        <fullName evidence="1">DUF4198 domain-containing protein</fullName>
    </submittedName>
</protein>
<dbReference type="AlphaFoldDB" id="A0A7V3ZTP1"/>